<proteinExistence type="predicted"/>
<reference evidence="1 2" key="1">
    <citation type="submission" date="2015-09" db="EMBL/GenBank/DDBJ databases">
        <title>Draft genome of the parasitic nematode Teladorsagia circumcincta isolate WARC Sus (inbred).</title>
        <authorList>
            <person name="Mitreva M."/>
        </authorList>
    </citation>
    <scope>NUCLEOTIDE SEQUENCE [LARGE SCALE GENOMIC DNA]</scope>
    <source>
        <strain evidence="1 2">S</strain>
    </source>
</reference>
<name>A0A2G9U961_TELCI</name>
<sequence>MGSKDPMPSCLLGERVELTLGKGVVTWKRKTSDGEQFIKYCGPTEKGPRCAQFVKEVSRPLGSKGWLN</sequence>
<dbReference type="Proteomes" id="UP000230423">
    <property type="component" value="Unassembled WGS sequence"/>
</dbReference>
<gene>
    <name evidence="1" type="ORF">TELCIR_11549</name>
</gene>
<protein>
    <submittedName>
        <fullName evidence="1">Uncharacterized protein</fullName>
    </submittedName>
</protein>
<dbReference type="EMBL" id="KZ348062">
    <property type="protein sequence ID" value="PIO66725.1"/>
    <property type="molecule type" value="Genomic_DNA"/>
</dbReference>
<evidence type="ECO:0000313" key="1">
    <source>
        <dbReference type="EMBL" id="PIO66725.1"/>
    </source>
</evidence>
<dbReference type="AlphaFoldDB" id="A0A2G9U961"/>
<dbReference type="OrthoDB" id="5824604at2759"/>
<evidence type="ECO:0000313" key="2">
    <source>
        <dbReference type="Proteomes" id="UP000230423"/>
    </source>
</evidence>
<keyword evidence="2" id="KW-1185">Reference proteome</keyword>
<accession>A0A2G9U961</accession>
<organism evidence="1 2">
    <name type="scientific">Teladorsagia circumcincta</name>
    <name type="common">Brown stomach worm</name>
    <name type="synonym">Ostertagia circumcincta</name>
    <dbReference type="NCBI Taxonomy" id="45464"/>
    <lineage>
        <taxon>Eukaryota</taxon>
        <taxon>Metazoa</taxon>
        <taxon>Ecdysozoa</taxon>
        <taxon>Nematoda</taxon>
        <taxon>Chromadorea</taxon>
        <taxon>Rhabditida</taxon>
        <taxon>Rhabditina</taxon>
        <taxon>Rhabditomorpha</taxon>
        <taxon>Strongyloidea</taxon>
        <taxon>Trichostrongylidae</taxon>
        <taxon>Teladorsagia</taxon>
    </lineage>
</organism>